<sequence length="201" mass="23341">MENQYKQDLHIHTVYSTGDSSVEPQQTIPFIAELDHAEVRGISDHFEYLTGQVFEEYRKEVHDFGFWCGCEVNDSIDAREAAAYPFDYYIYHCRDRVSEYKGAETLLETGKPVIVSHPMAMGADLNKVPTDCLLEINNRYVWKNDYMSYFSPHLHRFRFTIGSDAHKPNWLSQNVARHAAAKLGIEETVLFPLRFYQPVHS</sequence>
<dbReference type="Gene3D" id="3.20.20.140">
    <property type="entry name" value="Metal-dependent hydrolases"/>
    <property type="match status" value="1"/>
</dbReference>
<proteinExistence type="predicted"/>
<protein>
    <submittedName>
        <fullName evidence="1">Histidinol phosphatase-like PHP family hydrolase</fullName>
    </submittedName>
</protein>
<dbReference type="InterPro" id="IPR016195">
    <property type="entry name" value="Pol/histidinol_Pase-like"/>
</dbReference>
<gene>
    <name evidence="1" type="ORF">HNR50_003236</name>
</gene>
<name>A0A841RD26_9SPIO</name>
<evidence type="ECO:0000313" key="1">
    <source>
        <dbReference type="EMBL" id="MBB6481556.1"/>
    </source>
</evidence>
<accession>A0A841RD26</accession>
<organism evidence="1 2">
    <name type="scientific">Spirochaeta isovalerica</name>
    <dbReference type="NCBI Taxonomy" id="150"/>
    <lineage>
        <taxon>Bacteria</taxon>
        <taxon>Pseudomonadati</taxon>
        <taxon>Spirochaetota</taxon>
        <taxon>Spirochaetia</taxon>
        <taxon>Spirochaetales</taxon>
        <taxon>Spirochaetaceae</taxon>
        <taxon>Spirochaeta</taxon>
    </lineage>
</organism>
<dbReference type="Proteomes" id="UP000587760">
    <property type="component" value="Unassembled WGS sequence"/>
</dbReference>
<dbReference type="GO" id="GO:0016787">
    <property type="term" value="F:hydrolase activity"/>
    <property type="evidence" value="ECO:0007669"/>
    <property type="project" value="UniProtKB-KW"/>
</dbReference>
<dbReference type="SUPFAM" id="SSF89550">
    <property type="entry name" value="PHP domain-like"/>
    <property type="match status" value="1"/>
</dbReference>
<dbReference type="AlphaFoldDB" id="A0A841RD26"/>
<comment type="caution">
    <text evidence="1">The sequence shown here is derived from an EMBL/GenBank/DDBJ whole genome shotgun (WGS) entry which is preliminary data.</text>
</comment>
<evidence type="ECO:0000313" key="2">
    <source>
        <dbReference type="Proteomes" id="UP000587760"/>
    </source>
</evidence>
<reference evidence="1 2" key="1">
    <citation type="submission" date="2020-08" db="EMBL/GenBank/DDBJ databases">
        <title>Genomic Encyclopedia of Type Strains, Phase IV (KMG-IV): sequencing the most valuable type-strain genomes for metagenomic binning, comparative biology and taxonomic classification.</title>
        <authorList>
            <person name="Goeker M."/>
        </authorList>
    </citation>
    <scope>NUCLEOTIDE SEQUENCE [LARGE SCALE GENOMIC DNA]</scope>
    <source>
        <strain evidence="1 2">DSM 2461</strain>
    </source>
</reference>
<keyword evidence="2" id="KW-1185">Reference proteome</keyword>
<dbReference type="EMBL" id="JACHGJ010000007">
    <property type="protein sequence ID" value="MBB6481556.1"/>
    <property type="molecule type" value="Genomic_DNA"/>
</dbReference>
<keyword evidence="1" id="KW-0378">Hydrolase</keyword>